<organism evidence="7 8">
    <name type="scientific">Arenimonas donghaensis DSM 18148 = HO3-R19</name>
    <dbReference type="NCBI Taxonomy" id="1121014"/>
    <lineage>
        <taxon>Bacteria</taxon>
        <taxon>Pseudomonadati</taxon>
        <taxon>Pseudomonadota</taxon>
        <taxon>Gammaproteobacteria</taxon>
        <taxon>Lysobacterales</taxon>
        <taxon>Lysobacteraceae</taxon>
        <taxon>Arenimonas</taxon>
    </lineage>
</organism>
<dbReference type="Proteomes" id="UP000029085">
    <property type="component" value="Unassembled WGS sequence"/>
</dbReference>
<evidence type="ECO:0000259" key="6">
    <source>
        <dbReference type="Pfam" id="PF01694"/>
    </source>
</evidence>
<dbReference type="InterPro" id="IPR022764">
    <property type="entry name" value="Peptidase_S54_rhomboid_dom"/>
</dbReference>
<dbReference type="GO" id="GO:0016020">
    <property type="term" value="C:membrane"/>
    <property type="evidence" value="ECO:0007669"/>
    <property type="project" value="UniProtKB-SubCell"/>
</dbReference>
<keyword evidence="3 5" id="KW-1133">Transmembrane helix</keyword>
<comment type="subcellular location">
    <subcellularLocation>
        <location evidence="1">Membrane</location>
        <topology evidence="1">Multi-pass membrane protein</topology>
    </subcellularLocation>
</comment>
<evidence type="ECO:0000313" key="8">
    <source>
        <dbReference type="Proteomes" id="UP000029085"/>
    </source>
</evidence>
<feature type="domain" description="Peptidase S54 rhomboid" evidence="6">
    <location>
        <begin position="59"/>
        <end position="201"/>
    </location>
</feature>
<dbReference type="PANTHER" id="PTHR43066:SF11">
    <property type="entry name" value="PEPTIDASE S54 RHOMBOID DOMAIN-CONTAINING PROTEIN"/>
    <property type="match status" value="1"/>
</dbReference>
<gene>
    <name evidence="7" type="ORF">N788_03955</name>
</gene>
<dbReference type="AlphaFoldDB" id="A0A087MIS2"/>
<dbReference type="RefSeq" id="WP_034223032.1">
    <property type="nucleotide sequence ID" value="NZ_AVCJ01000012.1"/>
</dbReference>
<accession>A0A087MIS2</accession>
<keyword evidence="2 5" id="KW-0812">Transmembrane</keyword>
<protein>
    <recommendedName>
        <fullName evidence="6">Peptidase S54 rhomboid domain-containing protein</fullName>
    </recommendedName>
</protein>
<dbReference type="Pfam" id="PF01694">
    <property type="entry name" value="Rhomboid"/>
    <property type="match status" value="1"/>
</dbReference>
<comment type="caution">
    <text evidence="7">The sequence shown here is derived from an EMBL/GenBank/DDBJ whole genome shotgun (WGS) entry which is preliminary data.</text>
</comment>
<evidence type="ECO:0000256" key="5">
    <source>
        <dbReference type="SAM" id="Phobius"/>
    </source>
</evidence>
<dbReference type="Gene3D" id="1.20.1540.10">
    <property type="entry name" value="Rhomboid-like"/>
    <property type="match status" value="1"/>
</dbReference>
<feature type="transmembrane region" description="Helical" evidence="5">
    <location>
        <begin position="97"/>
        <end position="119"/>
    </location>
</feature>
<keyword evidence="8" id="KW-1185">Reference proteome</keyword>
<reference evidence="7 8" key="2">
    <citation type="journal article" date="2015" name="Stand. Genomic Sci.">
        <title>High quality draft genomic sequence of Arenimonas donghaensis DSM 18148(T).</title>
        <authorList>
            <person name="Chen F."/>
            <person name="Wang H."/>
            <person name="Cao Y."/>
            <person name="Li X."/>
            <person name="Wang G."/>
        </authorList>
    </citation>
    <scope>NUCLEOTIDE SEQUENCE [LARGE SCALE GENOMIC DNA]</scope>
    <source>
        <strain evidence="7 8">HO3-R19</strain>
    </source>
</reference>
<feature type="transmembrane region" description="Helical" evidence="5">
    <location>
        <begin position="158"/>
        <end position="179"/>
    </location>
</feature>
<evidence type="ECO:0000256" key="1">
    <source>
        <dbReference type="ARBA" id="ARBA00004141"/>
    </source>
</evidence>
<reference evidence="8" key="1">
    <citation type="submission" date="2013-08" db="EMBL/GenBank/DDBJ databases">
        <title>Genome sequencing of Arenimonas donghaensis.</title>
        <authorList>
            <person name="Chen F."/>
            <person name="Wang G."/>
        </authorList>
    </citation>
    <scope>NUCLEOTIDE SEQUENCE [LARGE SCALE GENOMIC DNA]</scope>
    <source>
        <strain evidence="8">HO3-R19</strain>
    </source>
</reference>
<dbReference type="SUPFAM" id="SSF144091">
    <property type="entry name" value="Rhomboid-like"/>
    <property type="match status" value="1"/>
</dbReference>
<dbReference type="PANTHER" id="PTHR43066">
    <property type="entry name" value="RHOMBOID-RELATED PROTEIN"/>
    <property type="match status" value="1"/>
</dbReference>
<name>A0A087MIS2_9GAMM</name>
<keyword evidence="4 5" id="KW-0472">Membrane</keyword>
<proteinExistence type="predicted"/>
<dbReference type="EMBL" id="AVCJ01000012">
    <property type="protein sequence ID" value="KFL36775.1"/>
    <property type="molecule type" value="Genomic_DNA"/>
</dbReference>
<dbReference type="InterPro" id="IPR035952">
    <property type="entry name" value="Rhomboid-like_sf"/>
</dbReference>
<evidence type="ECO:0000256" key="2">
    <source>
        <dbReference type="ARBA" id="ARBA00022692"/>
    </source>
</evidence>
<dbReference type="GO" id="GO:0004252">
    <property type="term" value="F:serine-type endopeptidase activity"/>
    <property type="evidence" value="ECO:0007669"/>
    <property type="project" value="InterPro"/>
</dbReference>
<feature type="transmembrane region" description="Helical" evidence="5">
    <location>
        <begin position="125"/>
        <end position="146"/>
    </location>
</feature>
<evidence type="ECO:0000256" key="3">
    <source>
        <dbReference type="ARBA" id="ARBA00022989"/>
    </source>
</evidence>
<dbReference type="STRING" id="1121014.N788_03955"/>
<dbReference type="OrthoDB" id="9814037at2"/>
<sequence length="219" mass="23952">MYLPPVTKALLIALAAAYLAQMLAPDVAYLYFALWPLGEYSTQFVGSDGLPVTVGFLPWQILSYGLLHGSLGHLFFNALAIYMFGGSLEQTWGSRRYLTFFIVCVAGAGLIQLIVVTSGVTGQGIYPTVGASGGIFGLLMAYGMLFPNRQIMLLIPPIPMKARTFVIVFGAIELLMGVFNTASGIAHFAHLGGMLFGWLMIRYWRGQPPFKPRGPRRIH</sequence>
<evidence type="ECO:0000313" key="7">
    <source>
        <dbReference type="EMBL" id="KFL36775.1"/>
    </source>
</evidence>
<dbReference type="PATRIC" id="fig|1121014.3.peg.1458"/>
<evidence type="ECO:0000256" key="4">
    <source>
        <dbReference type="ARBA" id="ARBA00023136"/>
    </source>
</evidence>
<feature type="transmembrane region" description="Helical" evidence="5">
    <location>
        <begin position="61"/>
        <end position="85"/>
    </location>
</feature>